<dbReference type="EMBL" id="CM056809">
    <property type="protein sequence ID" value="KAJ8650372.1"/>
    <property type="molecule type" value="Genomic_DNA"/>
</dbReference>
<name>A0ACC2MZK8_PERAE</name>
<proteinExistence type="predicted"/>
<evidence type="ECO:0000313" key="2">
    <source>
        <dbReference type="Proteomes" id="UP001234297"/>
    </source>
</evidence>
<organism evidence="1 2">
    <name type="scientific">Persea americana</name>
    <name type="common">Avocado</name>
    <dbReference type="NCBI Taxonomy" id="3435"/>
    <lineage>
        <taxon>Eukaryota</taxon>
        <taxon>Viridiplantae</taxon>
        <taxon>Streptophyta</taxon>
        <taxon>Embryophyta</taxon>
        <taxon>Tracheophyta</taxon>
        <taxon>Spermatophyta</taxon>
        <taxon>Magnoliopsida</taxon>
        <taxon>Magnoliidae</taxon>
        <taxon>Laurales</taxon>
        <taxon>Lauraceae</taxon>
        <taxon>Persea</taxon>
    </lineage>
</organism>
<protein>
    <submittedName>
        <fullName evidence="1">Uncharacterized protein</fullName>
    </submittedName>
</protein>
<evidence type="ECO:0000313" key="1">
    <source>
        <dbReference type="EMBL" id="KAJ8650372.1"/>
    </source>
</evidence>
<sequence length="583" mass="64692">MLMGGVHVLFKSGSRTLKACPTARNAVSRLASFLQRVHQGAGIVSKIIRFRSKPKPHKSSQVVEPQSEYRGTMKDASPETTKENASIVGSSLTGSKQDIENCTGPGSLSYKENEESYPFSAGQRSPDGVGSLGASRTRKPDTTRYFIIKSLNHHNIQLSVEKGIWATQVMNEPILEEAFHNSDRVILIFSVNMSGFFQGYAQMMSSVGWRRDNVWSESSGGNNPWGRSFKVKWLRLNNLPFQKTLHLKNPLNDYKPVKISRDCQELSQDIGEALCALIDGKTDVDGKLKRNSAVGDEFLLKRPCRESQVPLAEEIAWARAPMICPSLLYQHALLADAHSAQMTLGRLSGGALSEHQTLHSELQNGPRMKHSHVHGNLTDGKGKREVVFRSGKEFSDERSPISNSLSEEDILDMTYEEYLQLHGGSDETSTHPAAGPSWTQQGPSRSANKDDSRYSKYLADWHHSQQKTMNGFYYPSHKHKSERAKADGERRKGGKEEKQNLRGFSNAAAAKTHPMGAEPANPALSSNPMHRAKVYRLNDSGKWDDRGTGHVSLDHIQGPEIPALSVLLREICNLSNSGKRLEP</sequence>
<comment type="caution">
    <text evidence="1">The sequence shown here is derived from an EMBL/GenBank/DDBJ whole genome shotgun (WGS) entry which is preliminary data.</text>
</comment>
<keyword evidence="2" id="KW-1185">Reference proteome</keyword>
<reference evidence="1 2" key="1">
    <citation type="journal article" date="2022" name="Hortic Res">
        <title>A haplotype resolved chromosomal level avocado genome allows analysis of novel avocado genes.</title>
        <authorList>
            <person name="Nath O."/>
            <person name="Fletcher S.J."/>
            <person name="Hayward A."/>
            <person name="Shaw L.M."/>
            <person name="Masouleh A.K."/>
            <person name="Furtado A."/>
            <person name="Henry R.J."/>
            <person name="Mitter N."/>
        </authorList>
    </citation>
    <scope>NUCLEOTIDE SEQUENCE [LARGE SCALE GENOMIC DNA]</scope>
    <source>
        <strain evidence="2">cv. Hass</strain>
    </source>
</reference>
<dbReference type="Proteomes" id="UP001234297">
    <property type="component" value="Chromosome 1"/>
</dbReference>
<gene>
    <name evidence="1" type="ORF">MRB53_003395</name>
</gene>
<accession>A0ACC2MZK8</accession>